<evidence type="ECO:0008006" key="4">
    <source>
        <dbReference type="Google" id="ProtNLM"/>
    </source>
</evidence>
<keyword evidence="3" id="KW-1185">Reference proteome</keyword>
<sequence length="91" mass="9682">MNTDSGKHAGDRDDNEGFAHRFDQTNEHVDGLQGDADDAEKVNERLGEGDDVPPIVAAPTGGTPQGIVPPVHARLPAEEEEKDIEGKDPDA</sequence>
<reference evidence="2 3" key="1">
    <citation type="submission" date="2020-12" db="EMBL/GenBank/DDBJ databases">
        <title>Microbacterium sp. HY060.</title>
        <authorList>
            <person name="Zhou J."/>
        </authorList>
    </citation>
    <scope>NUCLEOTIDE SEQUENCE [LARGE SCALE GENOMIC DNA]</scope>
    <source>
        <strain evidence="2 3">HY60</strain>
    </source>
</reference>
<accession>A0ABX6YJ50</accession>
<protein>
    <recommendedName>
        <fullName evidence="4">Autophagy-related protein 2</fullName>
    </recommendedName>
</protein>
<feature type="compositionally biased region" description="Basic and acidic residues" evidence="1">
    <location>
        <begin position="39"/>
        <end position="48"/>
    </location>
</feature>
<dbReference type="Proteomes" id="UP000662814">
    <property type="component" value="Chromosome"/>
</dbReference>
<feature type="compositionally biased region" description="Basic and acidic residues" evidence="1">
    <location>
        <begin position="1"/>
        <end position="30"/>
    </location>
</feature>
<proteinExistence type="predicted"/>
<feature type="region of interest" description="Disordered" evidence="1">
    <location>
        <begin position="1"/>
        <end position="91"/>
    </location>
</feature>
<gene>
    <name evidence="2" type="ORF">HCR76_16875</name>
</gene>
<dbReference type="RefSeq" id="WP_166986500.1">
    <property type="nucleotide sequence ID" value="NZ_CP061169.1"/>
</dbReference>
<name>A0ABX6YJ50_9MICO</name>
<evidence type="ECO:0000313" key="2">
    <source>
        <dbReference type="EMBL" id="QPZ38431.1"/>
    </source>
</evidence>
<dbReference type="EMBL" id="CP061169">
    <property type="protein sequence ID" value="QPZ38431.1"/>
    <property type="molecule type" value="Genomic_DNA"/>
</dbReference>
<evidence type="ECO:0000256" key="1">
    <source>
        <dbReference type="SAM" id="MobiDB-lite"/>
    </source>
</evidence>
<evidence type="ECO:0000313" key="3">
    <source>
        <dbReference type="Proteomes" id="UP000662814"/>
    </source>
</evidence>
<organism evidence="2 3">
    <name type="scientific">Paramicrobacterium chengjingii</name>
    <dbReference type="NCBI Taxonomy" id="2769067"/>
    <lineage>
        <taxon>Bacteria</taxon>
        <taxon>Bacillati</taxon>
        <taxon>Actinomycetota</taxon>
        <taxon>Actinomycetes</taxon>
        <taxon>Micrococcales</taxon>
        <taxon>Microbacteriaceae</taxon>
        <taxon>Paramicrobacterium</taxon>
    </lineage>
</organism>